<feature type="transmembrane region" description="Helical" evidence="6">
    <location>
        <begin position="181"/>
        <end position="199"/>
    </location>
</feature>
<dbReference type="GO" id="GO:0005886">
    <property type="term" value="C:plasma membrane"/>
    <property type="evidence" value="ECO:0007669"/>
    <property type="project" value="TreeGrafter"/>
</dbReference>
<keyword evidence="10" id="KW-1185">Reference proteome</keyword>
<dbReference type="Pfam" id="PF01098">
    <property type="entry name" value="FTSW_RODA_SPOVE"/>
    <property type="match status" value="1"/>
</dbReference>
<dbReference type="InterPro" id="IPR018365">
    <property type="entry name" value="Cell_cycle_FtsW-rel_CS"/>
</dbReference>
<dbReference type="Proteomes" id="UP000030905">
    <property type="component" value="Chromosome"/>
</dbReference>
<evidence type="ECO:0000313" key="8">
    <source>
        <dbReference type="EMBL" id="KRU11275.1"/>
    </source>
</evidence>
<reference evidence="7 10" key="1">
    <citation type="journal article" date="2015" name="Genome Announc.">
        <title>Complete Genome Sequence of the Nitrogen-Fixing and Solvent-Producing Clostridium pasteurianum DSM 525.</title>
        <authorList>
            <person name="Poehlein A."/>
            <person name="Grosse-Honebrink A."/>
            <person name="Zhang Y."/>
            <person name="Minton N.P."/>
            <person name="Daniel R."/>
        </authorList>
    </citation>
    <scope>NUCLEOTIDE SEQUENCE [LARGE SCALE GENOMIC DNA]</scope>
    <source>
        <strain evidence="7">DSM 525</strain>
        <strain evidence="10">DSM 525 / ATCC 6013</strain>
    </source>
</reference>
<dbReference type="PANTHER" id="PTHR30474">
    <property type="entry name" value="CELL CYCLE PROTEIN"/>
    <property type="match status" value="1"/>
</dbReference>
<dbReference type="AlphaFoldDB" id="A0A0H3J6C3"/>
<dbReference type="GO" id="GO:0051301">
    <property type="term" value="P:cell division"/>
    <property type="evidence" value="ECO:0007669"/>
    <property type="project" value="InterPro"/>
</dbReference>
<name>A0A0H3J6C3_CLOPA</name>
<dbReference type="PATRIC" id="fig|1262449.3.peg.1104"/>
<dbReference type="KEGG" id="cpae:CPAST_c26600"/>
<keyword evidence="5 6" id="KW-0472">Membrane</keyword>
<reference evidence="8" key="2">
    <citation type="submission" date="2015-10" db="EMBL/GenBank/DDBJ databases">
        <title>Improved Draft Genome Sequence of Clostridium pasteurianum Strain ATCC 6013 (DSM 525) Using a Hybrid Next-Generation Sequencing Approach.</title>
        <authorList>
            <person name="Pyne M.E."/>
            <person name="Utturkar S.M."/>
            <person name="Brown S.D."/>
            <person name="Moo-Young M."/>
            <person name="Chung D.A."/>
            <person name="Chou P.C."/>
        </authorList>
    </citation>
    <scope>NUCLEOTIDE SEQUENCE</scope>
    <source>
        <strain evidence="8">ATCC 6013</strain>
    </source>
</reference>
<evidence type="ECO:0000313" key="10">
    <source>
        <dbReference type="Proteomes" id="UP000030905"/>
    </source>
</evidence>
<protein>
    <submittedName>
        <fullName evidence="8">Cell cycle protein</fullName>
    </submittedName>
    <submittedName>
        <fullName evidence="7">Rod shape-determining protein RodA</fullName>
    </submittedName>
</protein>
<proteinExistence type="predicted"/>
<accession>A0A0H3J6C3</accession>
<gene>
    <name evidence="7" type="primary">mrdB</name>
    <name evidence="7" type="ORF">CLPA_c26600</name>
    <name evidence="8" type="ORF">CP6013_00522</name>
</gene>
<dbReference type="Proteomes" id="UP000028042">
    <property type="component" value="Unassembled WGS sequence"/>
</dbReference>
<dbReference type="EMBL" id="JPGY02000001">
    <property type="protein sequence ID" value="KRU11275.1"/>
    <property type="molecule type" value="Genomic_DNA"/>
</dbReference>
<feature type="transmembrane region" description="Helical" evidence="6">
    <location>
        <begin position="271"/>
        <end position="292"/>
    </location>
</feature>
<evidence type="ECO:0000256" key="6">
    <source>
        <dbReference type="SAM" id="Phobius"/>
    </source>
</evidence>
<evidence type="ECO:0000256" key="1">
    <source>
        <dbReference type="ARBA" id="ARBA00004141"/>
    </source>
</evidence>
<dbReference type="GeneID" id="93074790"/>
<keyword evidence="3" id="KW-0133">Cell shape</keyword>
<keyword evidence="2 6" id="KW-0812">Transmembrane</keyword>
<dbReference type="GO" id="GO:0008360">
    <property type="term" value="P:regulation of cell shape"/>
    <property type="evidence" value="ECO:0007669"/>
    <property type="project" value="UniProtKB-KW"/>
</dbReference>
<feature type="transmembrane region" description="Helical" evidence="6">
    <location>
        <begin position="333"/>
        <end position="356"/>
    </location>
</feature>
<dbReference type="EMBL" id="CP009268">
    <property type="protein sequence ID" value="AJA52715.1"/>
    <property type="molecule type" value="Genomic_DNA"/>
</dbReference>
<dbReference type="PANTHER" id="PTHR30474:SF1">
    <property type="entry name" value="PEPTIDOGLYCAN GLYCOSYLTRANSFERASE MRDB"/>
    <property type="match status" value="1"/>
</dbReference>
<evidence type="ECO:0000256" key="4">
    <source>
        <dbReference type="ARBA" id="ARBA00022989"/>
    </source>
</evidence>
<dbReference type="KEGG" id="cpat:CLPA_c26600"/>
<organism evidence="7 10">
    <name type="scientific">Clostridium pasteurianum DSM 525 = ATCC 6013</name>
    <dbReference type="NCBI Taxonomy" id="1262449"/>
    <lineage>
        <taxon>Bacteria</taxon>
        <taxon>Bacillati</taxon>
        <taxon>Bacillota</taxon>
        <taxon>Clostridia</taxon>
        <taxon>Eubacteriales</taxon>
        <taxon>Clostridiaceae</taxon>
        <taxon>Clostridium</taxon>
    </lineage>
</organism>
<evidence type="ECO:0000256" key="3">
    <source>
        <dbReference type="ARBA" id="ARBA00022960"/>
    </source>
</evidence>
<feature type="transmembrane region" description="Helical" evidence="6">
    <location>
        <begin position="16"/>
        <end position="34"/>
    </location>
</feature>
<feature type="transmembrane region" description="Helical" evidence="6">
    <location>
        <begin position="159"/>
        <end position="174"/>
    </location>
</feature>
<dbReference type="RefSeq" id="WP_003442578.1">
    <property type="nucleotide sequence ID" value="NZ_ANZB01000003.1"/>
</dbReference>
<feature type="transmembrane region" description="Helical" evidence="6">
    <location>
        <begin position="304"/>
        <end position="327"/>
    </location>
</feature>
<evidence type="ECO:0000256" key="2">
    <source>
        <dbReference type="ARBA" id="ARBA00022692"/>
    </source>
</evidence>
<dbReference type="eggNOG" id="COG0772">
    <property type="taxonomic scope" value="Bacteria"/>
</dbReference>
<feature type="transmembrane region" description="Helical" evidence="6">
    <location>
        <begin position="46"/>
        <end position="67"/>
    </location>
</feature>
<comment type="subcellular location">
    <subcellularLocation>
        <location evidence="1">Membrane</location>
        <topology evidence="1">Multi-pass membrane protein</topology>
    </subcellularLocation>
</comment>
<dbReference type="GO" id="GO:0015648">
    <property type="term" value="F:lipid-linked peptidoglycan transporter activity"/>
    <property type="evidence" value="ECO:0007669"/>
    <property type="project" value="TreeGrafter"/>
</dbReference>
<dbReference type="GO" id="GO:0032153">
    <property type="term" value="C:cell division site"/>
    <property type="evidence" value="ECO:0007669"/>
    <property type="project" value="TreeGrafter"/>
</dbReference>
<dbReference type="PROSITE" id="PS00428">
    <property type="entry name" value="FTSW_RODA_SPOVE"/>
    <property type="match status" value="1"/>
</dbReference>
<evidence type="ECO:0000313" key="7">
    <source>
        <dbReference type="EMBL" id="AJA52715.1"/>
    </source>
</evidence>
<evidence type="ECO:0000256" key="5">
    <source>
        <dbReference type="ARBA" id="ARBA00023136"/>
    </source>
</evidence>
<dbReference type="InterPro" id="IPR001182">
    <property type="entry name" value="FtsW/RodA"/>
</dbReference>
<evidence type="ECO:0000313" key="9">
    <source>
        <dbReference type="Proteomes" id="UP000028042"/>
    </source>
</evidence>
<keyword evidence="4 6" id="KW-1133">Transmembrane helix</keyword>
<reference evidence="8 9" key="3">
    <citation type="journal article" name="Genome Announc.">
        <title>Improved Draft Genome Sequence of Clostridium pasteurianum Strain ATCC 6013 (DSM 525) Using a Hybrid Next-Generation Sequencing Approach.</title>
        <authorList>
            <person name="Pyne M.E."/>
            <person name="Utturkar S."/>
            <person name="Brown S.D."/>
            <person name="Moo-Young M."/>
            <person name="Chung D.A."/>
            <person name="Chou C.P."/>
        </authorList>
    </citation>
    <scope>NUCLEOTIDE SEQUENCE [LARGE SCALE GENOMIC DNA]</scope>
    <source>
        <strain evidence="8 9">ATCC 6013</strain>
    </source>
</reference>
<sequence length="367" mass="40347">MRKWIIDARLLRQLDITLIITALAISIFGVMNIYSASGISYLRTQIIFIIMAILICYVILLIDYNIMSNYSEIIYWIGVVLLLATDIQDMSVNGANSWLKIGPLPAIEPAEFFRMALALIIAKKISYMEGDINRPKNLIKILFYTAIPTIMLYKQPNLGMAIICICISFGILFISGLNLKIIFGAIALIIPASFIVWKAHILKAYQMARITSFLHPELTEQTTGYQLTNSKIGIGSGGILGKGFLHGTQVAGGYIPEARTDFIFSAVGEQWGLIGAIVLLALYVIILYRILVTARNSKDNLGRFICIGTFAGLTFSIYQNIAMTIGLAPISGITLPLMSAGGSSIIANFMALALVLNVGMRKKKINF</sequence>